<organism evidence="9 10">
    <name type="scientific">Lactiplantibacillus plantarum subsp. plantarum</name>
    <dbReference type="NCBI Taxonomy" id="337330"/>
    <lineage>
        <taxon>Bacteria</taxon>
        <taxon>Bacillati</taxon>
        <taxon>Bacillota</taxon>
        <taxon>Bacilli</taxon>
        <taxon>Lactobacillales</taxon>
        <taxon>Lactobacillaceae</taxon>
        <taxon>Lactiplantibacillus</taxon>
    </lineage>
</organism>
<feature type="transmembrane region" description="Helical" evidence="8">
    <location>
        <begin position="26"/>
        <end position="46"/>
    </location>
</feature>
<dbReference type="GO" id="GO:0015128">
    <property type="term" value="F:gluconate transmembrane transporter activity"/>
    <property type="evidence" value="ECO:0007669"/>
    <property type="project" value="InterPro"/>
</dbReference>
<evidence type="ECO:0000313" key="10">
    <source>
        <dbReference type="Proteomes" id="UP000236990"/>
    </source>
</evidence>
<feature type="transmembrane region" description="Helical" evidence="8">
    <location>
        <begin position="264"/>
        <end position="284"/>
    </location>
</feature>
<feature type="transmembrane region" description="Helical" evidence="8">
    <location>
        <begin position="174"/>
        <end position="193"/>
    </location>
</feature>
<evidence type="ECO:0000256" key="8">
    <source>
        <dbReference type="SAM" id="Phobius"/>
    </source>
</evidence>
<evidence type="ECO:0000256" key="6">
    <source>
        <dbReference type="ARBA" id="ARBA00023136"/>
    </source>
</evidence>
<dbReference type="EMBL" id="NKCZ01000125">
    <property type="protein sequence ID" value="POD81974.1"/>
    <property type="molecule type" value="Genomic_DNA"/>
</dbReference>
<evidence type="ECO:0000256" key="4">
    <source>
        <dbReference type="ARBA" id="ARBA00022692"/>
    </source>
</evidence>
<feature type="transmembrane region" description="Helical" evidence="8">
    <location>
        <begin position="305"/>
        <end position="322"/>
    </location>
</feature>
<protein>
    <submittedName>
        <fullName evidence="9">Gluconate permease</fullName>
    </submittedName>
</protein>
<dbReference type="InterPro" id="IPR003474">
    <property type="entry name" value="Glcn_transporter"/>
</dbReference>
<name>A0A2S3U1P9_LACPN</name>
<evidence type="ECO:0000256" key="7">
    <source>
        <dbReference type="ARBA" id="ARBA00049663"/>
    </source>
</evidence>
<keyword evidence="3" id="KW-1003">Cell membrane</keyword>
<proteinExistence type="inferred from homology"/>
<dbReference type="PIRSF" id="PIRSF002746">
    <property type="entry name" value="Gluconate_transporter"/>
    <property type="match status" value="1"/>
</dbReference>
<feature type="transmembrane region" description="Helical" evidence="8">
    <location>
        <begin position="419"/>
        <end position="443"/>
    </location>
</feature>
<comment type="similarity">
    <text evidence="7">Belongs to the GntP permease family.</text>
</comment>
<keyword evidence="5 8" id="KW-1133">Transmembrane helix</keyword>
<evidence type="ECO:0000256" key="2">
    <source>
        <dbReference type="ARBA" id="ARBA00022448"/>
    </source>
</evidence>
<evidence type="ECO:0000256" key="1">
    <source>
        <dbReference type="ARBA" id="ARBA00004651"/>
    </source>
</evidence>
<keyword evidence="2" id="KW-0813">Transport</keyword>
<keyword evidence="4 8" id="KW-0812">Transmembrane</keyword>
<feature type="transmembrane region" description="Helical" evidence="8">
    <location>
        <begin position="99"/>
        <end position="128"/>
    </location>
</feature>
<feature type="transmembrane region" description="Helical" evidence="8">
    <location>
        <begin position="382"/>
        <end position="407"/>
    </location>
</feature>
<feature type="transmembrane region" description="Helical" evidence="8">
    <location>
        <begin position="228"/>
        <end position="252"/>
    </location>
</feature>
<evidence type="ECO:0000256" key="5">
    <source>
        <dbReference type="ARBA" id="ARBA00022989"/>
    </source>
</evidence>
<dbReference type="PANTHER" id="PTHR30354:SF22">
    <property type="entry name" value="HIGH-AFFINITY GLUCONATE TRANSPORTER"/>
    <property type="match status" value="1"/>
</dbReference>
<dbReference type="Proteomes" id="UP000236990">
    <property type="component" value="Unassembled WGS sequence"/>
</dbReference>
<dbReference type="Pfam" id="PF02447">
    <property type="entry name" value="GntP_permease"/>
    <property type="match status" value="1"/>
</dbReference>
<evidence type="ECO:0000313" key="9">
    <source>
        <dbReference type="EMBL" id="POD81974.1"/>
    </source>
</evidence>
<feature type="transmembrane region" description="Helical" evidence="8">
    <location>
        <begin position="58"/>
        <end position="76"/>
    </location>
</feature>
<keyword evidence="6 8" id="KW-0472">Membrane</keyword>
<dbReference type="RefSeq" id="WP_015379971.1">
    <property type="nucleotide sequence ID" value="NZ_CP094385.1"/>
</dbReference>
<sequence length="444" mass="46947">MPILIIALGVAILVFLIVKLKLNTFVSLVTVSLVVGLLLGIPIGKINTVIEDGIGSQLGSLAIVFGLGAMLGRLIADSGAGFRIAMVLSRKFGRRCIEWAVVLASFIIGLALFFEVGLVVLLPIIFVIANELNIAMLYLAIPMAAALNVAHAFLPPHPAPVAIASIFNVPLGHVLALGVLAAIPTVIVAGPLYNHFLHRIYPTVYRVKSVSKVMGQYHSFELAETPNFGVSVVTATMPIILIVVATISKYLLPSSSAISRIVQFIGSPDNAMLIALLCAVYLLGLKRQVPMKKIGKSMRTAIEQIAMMLFIIGGGGAFKQVLVTGGVAKYVATLFVSVHWSPIIAAWVMTAVLRACIGSTTVAALTGAGLAVPLLQSSSVNAALMVLAVGAGSVFCDHVNGAGFWMIKQYFDLSLKETLLTWTPLTMLMSVVGLGCVLVLSLFF</sequence>
<comment type="caution">
    <text evidence="9">The sequence shown here is derived from an EMBL/GenBank/DDBJ whole genome shotgun (WGS) entry which is preliminary data.</text>
</comment>
<evidence type="ECO:0000256" key="3">
    <source>
        <dbReference type="ARBA" id="ARBA00022475"/>
    </source>
</evidence>
<dbReference type="GO" id="GO:0005886">
    <property type="term" value="C:plasma membrane"/>
    <property type="evidence" value="ECO:0007669"/>
    <property type="project" value="UniProtKB-SubCell"/>
</dbReference>
<reference evidence="9 10" key="1">
    <citation type="submission" date="2017-06" db="EMBL/GenBank/DDBJ databases">
        <title>Genome sequence of Lactobacillus plantarum subsp. plantarum strain SRCM101258.</title>
        <authorList>
            <person name="Cho S.H."/>
        </authorList>
    </citation>
    <scope>NUCLEOTIDE SEQUENCE [LARGE SCALE GENOMIC DNA]</scope>
    <source>
        <strain evidence="9 10">SRCM101258</strain>
    </source>
</reference>
<dbReference type="PANTHER" id="PTHR30354">
    <property type="entry name" value="GNT FAMILY GLUCONATE TRANSPORTER"/>
    <property type="match status" value="1"/>
</dbReference>
<accession>A0A2S3U1P9</accession>
<comment type="subcellular location">
    <subcellularLocation>
        <location evidence="1">Cell membrane</location>
        <topology evidence="1">Multi-pass membrane protein</topology>
    </subcellularLocation>
</comment>
<dbReference type="AlphaFoldDB" id="A0A2S3U1P9"/>
<gene>
    <name evidence="9" type="ORF">S101258_03006</name>
</gene>
<dbReference type="NCBIfam" id="TIGR00791">
    <property type="entry name" value="gntP"/>
    <property type="match status" value="1"/>
</dbReference>